<dbReference type="EMBL" id="BHVU01000401">
    <property type="protein sequence ID" value="GCA95551.1"/>
    <property type="molecule type" value="Genomic_DNA"/>
</dbReference>
<gene>
    <name evidence="2" type="ORF">MAE30S32_42030</name>
</gene>
<evidence type="ECO:0000256" key="1">
    <source>
        <dbReference type="ARBA" id="ARBA00005651"/>
    </source>
</evidence>
<dbReference type="PANTHER" id="PTHR37525">
    <property type="entry name" value="UPF0175 PROTEIN SSL1255"/>
    <property type="match status" value="1"/>
</dbReference>
<dbReference type="Proteomes" id="UP000321223">
    <property type="component" value="Unassembled WGS sequence"/>
</dbReference>
<accession>A0A510PPA7</accession>
<dbReference type="AlphaFoldDB" id="A0A510PPA7"/>
<protein>
    <submittedName>
        <fullName evidence="2">Uncharacterized protein</fullName>
    </submittedName>
</protein>
<evidence type="ECO:0000313" key="3">
    <source>
        <dbReference type="Proteomes" id="UP000321223"/>
    </source>
</evidence>
<reference evidence="2 3" key="1">
    <citation type="journal article" date="2019" name="Appl. Environ. Microbiol.">
        <title>Co-occurrence of broad and narrow host-range viruses infecting the toxic bloom-forming cyanobacterium Microcystis aeruginosa.</title>
        <authorList>
            <person name="Morimoto D."/>
            <person name="Tominaga K."/>
            <person name="Nishimura Y."/>
            <person name="Yoshida N."/>
            <person name="Kimura S."/>
            <person name="Sako Y."/>
            <person name="Yoshida T."/>
        </authorList>
    </citation>
    <scope>NUCLEOTIDE SEQUENCE [LARGE SCALE GENOMIC DNA]</scope>
    <source>
        <strain evidence="2 3">11-30S32</strain>
    </source>
</reference>
<dbReference type="RefSeq" id="WP_147073426.1">
    <property type="nucleotide sequence ID" value="NZ_BHVU01000401.1"/>
</dbReference>
<comment type="caution">
    <text evidence="2">The sequence shown here is derived from an EMBL/GenBank/DDBJ whole genome shotgun (WGS) entry which is preliminary data.</text>
</comment>
<comment type="similarity">
    <text evidence="1">Belongs to the UPF0175 family.</text>
</comment>
<dbReference type="InterPro" id="IPR005368">
    <property type="entry name" value="UPF0175"/>
</dbReference>
<name>A0A510PPA7_MICAE</name>
<dbReference type="Pfam" id="PF03683">
    <property type="entry name" value="UPF0175"/>
    <property type="match status" value="1"/>
</dbReference>
<proteinExistence type="inferred from homology"/>
<sequence>MSLTISDEILSLTRMSESELKQEIAIMLFQKEKLTLGQASNLAEMNQFQFQNLLASRQITLHYDLEDLDADVKTLGKLGRL</sequence>
<dbReference type="InterPro" id="IPR052264">
    <property type="entry name" value="UPF0175_domain"/>
</dbReference>
<evidence type="ECO:0000313" key="2">
    <source>
        <dbReference type="EMBL" id="GCA95551.1"/>
    </source>
</evidence>
<organism evidence="2 3">
    <name type="scientific">Microcystis aeruginosa 11-30S32</name>
    <dbReference type="NCBI Taxonomy" id="2358142"/>
    <lineage>
        <taxon>Bacteria</taxon>
        <taxon>Bacillati</taxon>
        <taxon>Cyanobacteriota</taxon>
        <taxon>Cyanophyceae</taxon>
        <taxon>Oscillatoriophycideae</taxon>
        <taxon>Chroococcales</taxon>
        <taxon>Microcystaceae</taxon>
        <taxon>Microcystis</taxon>
    </lineage>
</organism>
<dbReference type="PANTHER" id="PTHR37525:SF1">
    <property type="entry name" value="UPF0175 PROTEIN SSL1255"/>
    <property type="match status" value="1"/>
</dbReference>